<name>A0ABR1G3N9_AURAN</name>
<dbReference type="PANTHER" id="PTHR40515">
    <property type="entry name" value="CILIA- AND FLAGELLA-ASSOCIATED PROTEIN 157"/>
    <property type="match status" value="1"/>
</dbReference>
<keyword evidence="4" id="KW-1185">Reference proteome</keyword>
<evidence type="ECO:0000256" key="2">
    <source>
        <dbReference type="SAM" id="MobiDB-lite"/>
    </source>
</evidence>
<feature type="region of interest" description="Disordered" evidence="2">
    <location>
        <begin position="431"/>
        <end position="461"/>
    </location>
</feature>
<dbReference type="EMBL" id="JBBJCI010000127">
    <property type="protein sequence ID" value="KAK7247763.1"/>
    <property type="molecule type" value="Genomic_DNA"/>
</dbReference>
<feature type="coiled-coil region" evidence="1">
    <location>
        <begin position="214"/>
        <end position="284"/>
    </location>
</feature>
<keyword evidence="1" id="KW-0175">Coiled coil</keyword>
<evidence type="ECO:0000256" key="1">
    <source>
        <dbReference type="SAM" id="Coils"/>
    </source>
</evidence>
<accession>A0ABR1G3N9</accession>
<dbReference type="PANTHER" id="PTHR40515:SF1">
    <property type="entry name" value="CILIA- AND FLAGELLA-ASSOCIATED PROTEIN 157"/>
    <property type="match status" value="1"/>
</dbReference>
<gene>
    <name evidence="3" type="ORF">SO694_00122083</name>
</gene>
<comment type="caution">
    <text evidence="3">The sequence shown here is derived from an EMBL/GenBank/DDBJ whole genome shotgun (WGS) entry which is preliminary data.</text>
</comment>
<proteinExistence type="predicted"/>
<feature type="compositionally biased region" description="Acidic residues" evidence="2">
    <location>
        <begin position="436"/>
        <end position="461"/>
    </location>
</feature>
<reference evidence="3 4" key="1">
    <citation type="submission" date="2024-03" db="EMBL/GenBank/DDBJ databases">
        <title>Aureococcus anophagefferens CCMP1851 and Kratosvirus quantuckense: Draft genome of a second virus-susceptible host strain in the model system.</title>
        <authorList>
            <person name="Chase E."/>
            <person name="Truchon A.R."/>
            <person name="Schepens W."/>
            <person name="Wilhelm S.W."/>
        </authorList>
    </citation>
    <scope>NUCLEOTIDE SEQUENCE [LARGE SCALE GENOMIC DNA]</scope>
    <source>
        <strain evidence="3 4">CCMP1851</strain>
    </source>
</reference>
<evidence type="ECO:0000313" key="4">
    <source>
        <dbReference type="Proteomes" id="UP001363151"/>
    </source>
</evidence>
<organism evidence="3 4">
    <name type="scientific">Aureococcus anophagefferens</name>
    <name type="common">Harmful bloom alga</name>
    <dbReference type="NCBI Taxonomy" id="44056"/>
    <lineage>
        <taxon>Eukaryota</taxon>
        <taxon>Sar</taxon>
        <taxon>Stramenopiles</taxon>
        <taxon>Ochrophyta</taxon>
        <taxon>Pelagophyceae</taxon>
        <taxon>Pelagomonadales</taxon>
        <taxon>Pelagomonadaceae</taxon>
        <taxon>Aureococcus</taxon>
    </lineage>
</organism>
<feature type="compositionally biased region" description="Polar residues" evidence="2">
    <location>
        <begin position="324"/>
        <end position="335"/>
    </location>
</feature>
<feature type="region of interest" description="Disordered" evidence="2">
    <location>
        <begin position="1"/>
        <end position="34"/>
    </location>
</feature>
<sequence length="461" mass="51470">MMKKQPSKRVTKAWSSLPRQSMAGNKKALSRDAEHKMRALTRRVENYKRRETTLQREVAEAETLVKAERERGGDGNPVDLASEATQWMDALGKMRGAGREHPNFNSRGEIDVAYENARGRTDDILDEQQKDMLRAFRARLFDRQQELAALRARRDEKAASWIGRVRQLESDNDYAKETTCTLQRNSSTLMARNRELRRKNGEGGKARKALVDQLVLSKRCRATLREELQQLEEDLATASQPRLARARAPPPTYVNEPVRGAAAAKRLRDELSATRKALGEWRERHGACTRLSADLQHLLWTFCQRVRGTIDAETKGALERPRPSTANLQRPSTAPTKAPPRAKSAGLGARGPPAKPGQWYSVVADFDWDTSTVSIDVDDGLTICDTSDGITFNRSAFGGIFLNNYSNFTAHFADIEVEYSVASTSFPFADCRDVSDSDSDSNSDDDSDDDSDDSAPDSDEA</sequence>
<protein>
    <submittedName>
        <fullName evidence="3">Uncharacterized protein</fullName>
    </submittedName>
</protein>
<feature type="compositionally biased region" description="Polar residues" evidence="2">
    <location>
        <begin position="13"/>
        <end position="23"/>
    </location>
</feature>
<feature type="compositionally biased region" description="Basic residues" evidence="2">
    <location>
        <begin position="1"/>
        <end position="11"/>
    </location>
</feature>
<dbReference type="Proteomes" id="UP001363151">
    <property type="component" value="Unassembled WGS sequence"/>
</dbReference>
<feature type="region of interest" description="Disordered" evidence="2">
    <location>
        <begin position="314"/>
        <end position="354"/>
    </location>
</feature>
<evidence type="ECO:0000313" key="3">
    <source>
        <dbReference type="EMBL" id="KAK7247763.1"/>
    </source>
</evidence>